<sequence length="242" mass="27845">MDKKTSSPAVEKKRILIVEDEKNIAEILSYNIKRSGFDAMCVYDGKCGLEEALDGKYDLILLDLMLPIMDGFEVCRRIRRQKDTPIIMLTAREEETDKITGLELGADDYLTKPFSIPELISRIKANIRRYSNELVQERLSADIIKVGELVINNTSYEVTRAGEKLSLSKKEYELLVFLAKNANRVYTREELMEKVWGYEGFYGDIRTVDVTVTRLRKKISGNSEYPEYIETRRGTGYIFIAP</sequence>
<dbReference type="InterPro" id="IPR001867">
    <property type="entry name" value="OmpR/PhoB-type_DNA-bd"/>
</dbReference>
<evidence type="ECO:0000256" key="5">
    <source>
        <dbReference type="ARBA" id="ARBA00023163"/>
    </source>
</evidence>
<dbReference type="InterPro" id="IPR001789">
    <property type="entry name" value="Sig_transdc_resp-reg_receiver"/>
</dbReference>
<dbReference type="Gene3D" id="6.10.250.690">
    <property type="match status" value="1"/>
</dbReference>
<dbReference type="FunFam" id="3.40.50.2300:FF:000001">
    <property type="entry name" value="DNA-binding response regulator PhoB"/>
    <property type="match status" value="1"/>
</dbReference>
<dbReference type="Gene3D" id="1.10.10.10">
    <property type="entry name" value="Winged helix-like DNA-binding domain superfamily/Winged helix DNA-binding domain"/>
    <property type="match status" value="1"/>
</dbReference>
<evidence type="ECO:0000313" key="8">
    <source>
        <dbReference type="EMBL" id="MPN20112.1"/>
    </source>
</evidence>
<dbReference type="PANTHER" id="PTHR48111">
    <property type="entry name" value="REGULATOR OF RPOS"/>
    <property type="match status" value="1"/>
</dbReference>
<dbReference type="GO" id="GO:0000156">
    <property type="term" value="F:phosphorelay response regulator activity"/>
    <property type="evidence" value="ECO:0007669"/>
    <property type="project" value="TreeGrafter"/>
</dbReference>
<comment type="caution">
    <text evidence="8">The sequence shown here is derived from an EMBL/GenBank/DDBJ whole genome shotgun (WGS) entry which is preliminary data.</text>
</comment>
<evidence type="ECO:0000256" key="4">
    <source>
        <dbReference type="ARBA" id="ARBA00023125"/>
    </source>
</evidence>
<dbReference type="CDD" id="cd17574">
    <property type="entry name" value="REC_OmpR"/>
    <property type="match status" value="1"/>
</dbReference>
<dbReference type="PROSITE" id="PS51755">
    <property type="entry name" value="OMPR_PHOB"/>
    <property type="match status" value="1"/>
</dbReference>
<keyword evidence="2" id="KW-0902">Two-component regulatory system</keyword>
<dbReference type="SMART" id="SM00448">
    <property type="entry name" value="REC"/>
    <property type="match status" value="1"/>
</dbReference>
<organism evidence="8">
    <name type="scientific">bioreactor metagenome</name>
    <dbReference type="NCBI Taxonomy" id="1076179"/>
    <lineage>
        <taxon>unclassified sequences</taxon>
        <taxon>metagenomes</taxon>
        <taxon>ecological metagenomes</taxon>
    </lineage>
</organism>
<dbReference type="SUPFAM" id="SSF46894">
    <property type="entry name" value="C-terminal effector domain of the bipartite response regulators"/>
    <property type="match status" value="1"/>
</dbReference>
<dbReference type="GO" id="GO:0005829">
    <property type="term" value="C:cytosol"/>
    <property type="evidence" value="ECO:0007669"/>
    <property type="project" value="TreeGrafter"/>
</dbReference>
<dbReference type="GO" id="GO:0000976">
    <property type="term" value="F:transcription cis-regulatory region binding"/>
    <property type="evidence" value="ECO:0007669"/>
    <property type="project" value="TreeGrafter"/>
</dbReference>
<dbReference type="AlphaFoldDB" id="A0A645G2E5"/>
<dbReference type="GO" id="GO:0032993">
    <property type="term" value="C:protein-DNA complex"/>
    <property type="evidence" value="ECO:0007669"/>
    <property type="project" value="TreeGrafter"/>
</dbReference>
<gene>
    <name evidence="8" type="primary">walR_76</name>
    <name evidence="8" type="ORF">SDC9_167489</name>
</gene>
<protein>
    <submittedName>
        <fullName evidence="8">Transcriptional regulatory protein WalR</fullName>
    </submittedName>
</protein>
<evidence type="ECO:0000256" key="3">
    <source>
        <dbReference type="ARBA" id="ARBA00023015"/>
    </source>
</evidence>
<feature type="domain" description="OmpR/PhoB-type" evidence="7">
    <location>
        <begin position="141"/>
        <end position="241"/>
    </location>
</feature>
<feature type="domain" description="Response regulatory" evidence="6">
    <location>
        <begin position="14"/>
        <end position="127"/>
    </location>
</feature>
<dbReference type="SUPFAM" id="SSF52172">
    <property type="entry name" value="CheY-like"/>
    <property type="match status" value="1"/>
</dbReference>
<dbReference type="EMBL" id="VSSQ01067784">
    <property type="protein sequence ID" value="MPN20112.1"/>
    <property type="molecule type" value="Genomic_DNA"/>
</dbReference>
<dbReference type="Gene3D" id="3.40.50.2300">
    <property type="match status" value="1"/>
</dbReference>
<evidence type="ECO:0000259" key="6">
    <source>
        <dbReference type="PROSITE" id="PS50110"/>
    </source>
</evidence>
<dbReference type="InterPro" id="IPR011006">
    <property type="entry name" value="CheY-like_superfamily"/>
</dbReference>
<accession>A0A645G2E5</accession>
<proteinExistence type="predicted"/>
<keyword evidence="4" id="KW-0238">DNA-binding</keyword>
<evidence type="ECO:0000256" key="1">
    <source>
        <dbReference type="ARBA" id="ARBA00022553"/>
    </source>
</evidence>
<dbReference type="GO" id="GO:0006355">
    <property type="term" value="P:regulation of DNA-templated transcription"/>
    <property type="evidence" value="ECO:0007669"/>
    <property type="project" value="InterPro"/>
</dbReference>
<keyword evidence="5" id="KW-0804">Transcription</keyword>
<dbReference type="SMART" id="SM00862">
    <property type="entry name" value="Trans_reg_C"/>
    <property type="match status" value="1"/>
</dbReference>
<dbReference type="Pfam" id="PF00072">
    <property type="entry name" value="Response_reg"/>
    <property type="match status" value="1"/>
</dbReference>
<keyword evidence="1" id="KW-0597">Phosphoprotein</keyword>
<name>A0A645G2E5_9ZZZZ</name>
<dbReference type="CDD" id="cd00383">
    <property type="entry name" value="trans_reg_C"/>
    <property type="match status" value="1"/>
</dbReference>
<dbReference type="InterPro" id="IPR039420">
    <property type="entry name" value="WalR-like"/>
</dbReference>
<dbReference type="PROSITE" id="PS50110">
    <property type="entry name" value="RESPONSE_REGULATORY"/>
    <property type="match status" value="1"/>
</dbReference>
<keyword evidence="3" id="KW-0805">Transcription regulation</keyword>
<reference evidence="8" key="1">
    <citation type="submission" date="2019-08" db="EMBL/GenBank/DDBJ databases">
        <authorList>
            <person name="Kucharzyk K."/>
            <person name="Murdoch R.W."/>
            <person name="Higgins S."/>
            <person name="Loffler F."/>
        </authorList>
    </citation>
    <scope>NUCLEOTIDE SEQUENCE</scope>
</reference>
<evidence type="ECO:0000256" key="2">
    <source>
        <dbReference type="ARBA" id="ARBA00023012"/>
    </source>
</evidence>
<dbReference type="InterPro" id="IPR036388">
    <property type="entry name" value="WH-like_DNA-bd_sf"/>
</dbReference>
<dbReference type="FunFam" id="1.10.10.10:FF:000018">
    <property type="entry name" value="DNA-binding response regulator ResD"/>
    <property type="match status" value="1"/>
</dbReference>
<dbReference type="Pfam" id="PF00486">
    <property type="entry name" value="Trans_reg_C"/>
    <property type="match status" value="1"/>
</dbReference>
<evidence type="ECO:0000259" key="7">
    <source>
        <dbReference type="PROSITE" id="PS51755"/>
    </source>
</evidence>
<dbReference type="InterPro" id="IPR016032">
    <property type="entry name" value="Sig_transdc_resp-reg_C-effctor"/>
</dbReference>
<dbReference type="PANTHER" id="PTHR48111:SF40">
    <property type="entry name" value="PHOSPHATE REGULON TRANSCRIPTIONAL REGULATORY PROTEIN PHOB"/>
    <property type="match status" value="1"/>
</dbReference>